<dbReference type="AlphaFoldDB" id="A0A5Q2RHJ0"/>
<dbReference type="SUPFAM" id="SSF109604">
    <property type="entry name" value="HD-domain/PDEase-like"/>
    <property type="match status" value="1"/>
</dbReference>
<accession>A0A5Q2RHJ0</accession>
<dbReference type="Proteomes" id="UP000334019">
    <property type="component" value="Chromosome"/>
</dbReference>
<dbReference type="CDD" id="cd00077">
    <property type="entry name" value="HDc"/>
    <property type="match status" value="1"/>
</dbReference>
<name>A0A5Q2RHJ0_9ACTN</name>
<dbReference type="InterPro" id="IPR006674">
    <property type="entry name" value="HD_domain"/>
</dbReference>
<dbReference type="RefSeq" id="WP_153759351.1">
    <property type="nucleotide sequence ID" value="NZ_CP045851.1"/>
</dbReference>
<evidence type="ECO:0000313" key="2">
    <source>
        <dbReference type="EMBL" id="QGG95243.1"/>
    </source>
</evidence>
<sequence length="192" mass="22157">MTTTSTDTFRRMDESTAEQWAVIGAETNKNQGRVAERMLMLLRSLDDVVDGFSTDQLTHCLQAATLAERAGADEEVVFAALMHDVGKAISVPNHPAIAAEIIKPYVREDVYHMIRTHQDFQGQHYYHHFGGDPHMRDRYRDEPWFELTARFADEWDQTAFDPDYDTLPLEHFEPLVRKLTARVRQPAIPRKD</sequence>
<keyword evidence="3" id="KW-1185">Reference proteome</keyword>
<dbReference type="InterPro" id="IPR003607">
    <property type="entry name" value="HD/PDEase_dom"/>
</dbReference>
<gene>
    <name evidence="2" type="ORF">GH723_09140</name>
</gene>
<dbReference type="KEGG" id="atq:GH723_09140"/>
<dbReference type="PANTHER" id="PTHR40202">
    <property type="match status" value="1"/>
</dbReference>
<dbReference type="Pfam" id="PF01966">
    <property type="entry name" value="HD"/>
    <property type="match status" value="1"/>
</dbReference>
<dbReference type="Gene3D" id="1.10.3210.10">
    <property type="entry name" value="Hypothetical protein af1432"/>
    <property type="match status" value="1"/>
</dbReference>
<reference evidence="2 3" key="1">
    <citation type="submission" date="2019-11" db="EMBL/GenBank/DDBJ databases">
        <authorList>
            <person name="He Y."/>
        </authorList>
    </citation>
    <scope>NUCLEOTIDE SEQUENCE [LARGE SCALE GENOMIC DNA]</scope>
    <source>
        <strain evidence="2 3">SCSIO 58843</strain>
    </source>
</reference>
<evidence type="ECO:0000313" key="3">
    <source>
        <dbReference type="Proteomes" id="UP000334019"/>
    </source>
</evidence>
<organism evidence="2 3">
    <name type="scientific">Actinomarinicola tropica</name>
    <dbReference type="NCBI Taxonomy" id="2789776"/>
    <lineage>
        <taxon>Bacteria</taxon>
        <taxon>Bacillati</taxon>
        <taxon>Actinomycetota</taxon>
        <taxon>Acidimicrobiia</taxon>
        <taxon>Acidimicrobiales</taxon>
        <taxon>Iamiaceae</taxon>
        <taxon>Actinomarinicola</taxon>
    </lineage>
</organism>
<dbReference type="EMBL" id="CP045851">
    <property type="protein sequence ID" value="QGG95243.1"/>
    <property type="molecule type" value="Genomic_DNA"/>
</dbReference>
<dbReference type="PANTHER" id="PTHR40202:SF1">
    <property type="entry name" value="HD DOMAIN-CONTAINING PROTEIN"/>
    <property type="match status" value="1"/>
</dbReference>
<dbReference type="InterPro" id="IPR052567">
    <property type="entry name" value="OP_Dioxygenase"/>
</dbReference>
<feature type="domain" description="HD" evidence="1">
    <location>
        <begin position="58"/>
        <end position="158"/>
    </location>
</feature>
<evidence type="ECO:0000259" key="1">
    <source>
        <dbReference type="Pfam" id="PF01966"/>
    </source>
</evidence>
<proteinExistence type="predicted"/>
<protein>
    <submittedName>
        <fullName evidence="2">HD domain-containing protein</fullName>
    </submittedName>
</protein>